<organism evidence="1 2">
    <name type="scientific">Hydrogenophaga atypica</name>
    <dbReference type="NCBI Taxonomy" id="249409"/>
    <lineage>
        <taxon>Bacteria</taxon>
        <taxon>Pseudomonadati</taxon>
        <taxon>Pseudomonadota</taxon>
        <taxon>Betaproteobacteria</taxon>
        <taxon>Burkholderiales</taxon>
        <taxon>Comamonadaceae</taxon>
        <taxon>Hydrogenophaga</taxon>
    </lineage>
</organism>
<name>A0ABW2QQY0_9BURK</name>
<keyword evidence="2" id="KW-1185">Reference proteome</keyword>
<dbReference type="Proteomes" id="UP001596501">
    <property type="component" value="Unassembled WGS sequence"/>
</dbReference>
<dbReference type="RefSeq" id="WP_382228666.1">
    <property type="nucleotide sequence ID" value="NZ_JBHTCA010000050.1"/>
</dbReference>
<sequence length="456" mass="51047">MLSKSELLSFGLKPGWIEAVFDAPDEVGPSGHWLNKSGEPFYDIARVKVACARVGFDFSDLSAPDVEGWVANDRPTSKPLLTFDFHALADFVVPGIARDLQSLRISHPVLGRENGSKEMEYQLFDSSLRAMVKACFQVDLTGGEINHFLSGIAGEGPKNLGLSQVDEIVVRKAKRRSYVSKTTSLSSVKRFLYAMAMIQAGAIRSPSEVIVDLRYFLSTCPRIRLDSTAIRIAGRGSVFSSEIRERLASKLVEKRHHLFHGELSDAPGRNEAWDEYVIYQGNNSWTLLIEATDFSGLSSAPPSTEVMTSQKLVEWVIDRDDEDKDQADSDEVEKSHGTRFERLTEIAKDVGSDECAELLSKWLNRDEAIFGKPRHIKIESVIGVVRRPIWIRLYHSVYEVMTNFGPAYLYPPSVDGTAKLVFKSEATTSMGREIQVPPDWRSVLDSYSQEFEKLKG</sequence>
<accession>A0ABW2QQY0</accession>
<comment type="caution">
    <text evidence="1">The sequence shown here is derived from an EMBL/GenBank/DDBJ whole genome shotgun (WGS) entry which is preliminary data.</text>
</comment>
<evidence type="ECO:0000313" key="2">
    <source>
        <dbReference type="Proteomes" id="UP001596501"/>
    </source>
</evidence>
<protein>
    <submittedName>
        <fullName evidence="1">Uncharacterized protein</fullName>
    </submittedName>
</protein>
<evidence type="ECO:0000313" key="1">
    <source>
        <dbReference type="EMBL" id="MFC7411785.1"/>
    </source>
</evidence>
<dbReference type="EMBL" id="JBHTCA010000050">
    <property type="protein sequence ID" value="MFC7411785.1"/>
    <property type="molecule type" value="Genomic_DNA"/>
</dbReference>
<reference evidence="2" key="1">
    <citation type="journal article" date="2019" name="Int. J. Syst. Evol. Microbiol.">
        <title>The Global Catalogue of Microorganisms (GCM) 10K type strain sequencing project: providing services to taxonomists for standard genome sequencing and annotation.</title>
        <authorList>
            <consortium name="The Broad Institute Genomics Platform"/>
            <consortium name="The Broad Institute Genome Sequencing Center for Infectious Disease"/>
            <person name="Wu L."/>
            <person name="Ma J."/>
        </authorList>
    </citation>
    <scope>NUCLEOTIDE SEQUENCE [LARGE SCALE GENOMIC DNA]</scope>
    <source>
        <strain evidence="2">CGMCC 1.12371</strain>
    </source>
</reference>
<gene>
    <name evidence="1" type="ORF">ACFQPB_23300</name>
</gene>
<proteinExistence type="predicted"/>